<dbReference type="RefSeq" id="WP_095900532.1">
    <property type="nucleotide sequence ID" value="NZ_CAUSDJ010000132.1"/>
</dbReference>
<organism evidence="2 3">
    <name type="scientific">Capnocytophaga sputigena</name>
    <dbReference type="NCBI Taxonomy" id="1019"/>
    <lineage>
        <taxon>Bacteria</taxon>
        <taxon>Pseudomonadati</taxon>
        <taxon>Bacteroidota</taxon>
        <taxon>Flavobacteriia</taxon>
        <taxon>Flavobacteriales</taxon>
        <taxon>Flavobacteriaceae</taxon>
        <taxon>Capnocytophaga</taxon>
    </lineage>
</organism>
<dbReference type="InterPro" id="IPR018712">
    <property type="entry name" value="Tle1-like_cat"/>
</dbReference>
<name>A0A250F2S9_CAPSP</name>
<dbReference type="AlphaFoldDB" id="A0A250F2S9"/>
<evidence type="ECO:0000313" key="3">
    <source>
        <dbReference type="Proteomes" id="UP000217334"/>
    </source>
</evidence>
<protein>
    <recommendedName>
        <fullName evidence="1">T6SS Phospholipase effector Tle1-like catalytic domain-containing protein</fullName>
    </recommendedName>
</protein>
<dbReference type="Pfam" id="PF09994">
    <property type="entry name" value="T6SS_Tle1-like_cat"/>
    <property type="match status" value="1"/>
</dbReference>
<dbReference type="Proteomes" id="UP000217334">
    <property type="component" value="Chromosome"/>
</dbReference>
<accession>A0A250F2S9</accession>
<sequence>MGKTYVYNDGTSKKVKQEDLKLEFGLFFDGTANNLYNTDARKYATYEERFDNNTLSKRGKKEILRIKTEYEKNNTFHKYTRENFITAYEQNKNDVSYGNDHTNVARMYLNSERNDYAIYIEGVGTGNLKKDESNPGISHAIGVYGLIEKVRKGSKELAMRIKNLYDKEEKKGSQYRGIEITIDVFGFSRGATAARHFLFQISHDKHLETIKKEMRADNTTYWSVSVVEAEKSEFKTFLGKLLNKKIVENLKINIRFAGLYDTVASYDPEYITVGNPNPPKIHIPDFKKNIHLLHLNEIGDPMLAIHFTALDEIREYFSLTRLSHSKAIEKNLPGAHSDVGGSYDCDGVNLYEKVILGQNLTHFKDLKNLKQEMIKEGWYSEGELELKDFTYPAQNELIGTRIVMGEYSYLPLLWMSKYASFLIEKKKIDFPNIKKIYNIETEEGNVLKEVKKHLKKHLKNTYNIESEDTLKKVKTYLESTTFKELTQMEDGIKNIFELKTFIQKDSKVKEDWTFKSGKEQNLLKNLRHRYLHQSASYENAGGENFKYPFVEPNKPAEDRKRIEIPG</sequence>
<dbReference type="EMBL" id="CP022383">
    <property type="protein sequence ID" value="ATA78307.1"/>
    <property type="molecule type" value="Genomic_DNA"/>
</dbReference>
<gene>
    <name evidence="2" type="ORF">CGC59_00870</name>
</gene>
<evidence type="ECO:0000313" key="2">
    <source>
        <dbReference type="EMBL" id="ATA78307.1"/>
    </source>
</evidence>
<dbReference type="PANTHER" id="PTHR33840">
    <property type="match status" value="1"/>
</dbReference>
<reference evidence="3" key="1">
    <citation type="submission" date="2017-06" db="EMBL/GenBank/DDBJ databases">
        <title>Capnocytophaga spp. assemblies.</title>
        <authorList>
            <person name="Gulvik C.A."/>
        </authorList>
    </citation>
    <scope>NUCLEOTIDE SEQUENCE [LARGE SCALE GENOMIC DNA]</scope>
    <source>
        <strain evidence="3">H4486</strain>
    </source>
</reference>
<proteinExistence type="predicted"/>
<evidence type="ECO:0000259" key="1">
    <source>
        <dbReference type="Pfam" id="PF09994"/>
    </source>
</evidence>
<dbReference type="PANTHER" id="PTHR33840:SF1">
    <property type="entry name" value="TLE1 PHOSPHOLIPASE DOMAIN-CONTAINING PROTEIN"/>
    <property type="match status" value="1"/>
</dbReference>
<feature type="domain" description="T6SS Phospholipase effector Tle1-like catalytic" evidence="1">
    <location>
        <begin position="99"/>
        <end position="345"/>
    </location>
</feature>